<dbReference type="EMBL" id="PPTU01000034">
    <property type="protein sequence ID" value="RDB66646.1"/>
    <property type="molecule type" value="Genomic_DNA"/>
</dbReference>
<evidence type="ECO:0000259" key="2">
    <source>
        <dbReference type="Pfam" id="PF03372"/>
    </source>
</evidence>
<keyword evidence="3" id="KW-0378">Hydrolase</keyword>
<reference evidence="3 4" key="1">
    <citation type="journal article" date="2018" name="Elife">
        <title>Discovery and characterization of a prevalent human gut bacterial enzyme sufficient for the inactivation of a family of plant toxins.</title>
        <authorList>
            <person name="Koppel N."/>
            <person name="Bisanz J.E."/>
            <person name="Pandelia M.E."/>
            <person name="Turnbaugh P.J."/>
            <person name="Balskus E.P."/>
        </authorList>
    </citation>
    <scope>NUCLEOTIDE SEQUENCE [LARGE SCALE GENOMIC DNA]</scope>
    <source>
        <strain evidence="3 4">W1 BHI 6</strain>
    </source>
</reference>
<feature type="transmembrane region" description="Helical" evidence="1">
    <location>
        <begin position="103"/>
        <end position="124"/>
    </location>
</feature>
<protein>
    <submittedName>
        <fullName evidence="3">Endonuclease</fullName>
    </submittedName>
</protein>
<gene>
    <name evidence="3" type="ORF">C1875_13945</name>
</gene>
<feature type="transmembrane region" description="Helical" evidence="1">
    <location>
        <begin position="43"/>
        <end position="66"/>
    </location>
</feature>
<evidence type="ECO:0000313" key="3">
    <source>
        <dbReference type="EMBL" id="RDB66646.1"/>
    </source>
</evidence>
<dbReference type="InterPro" id="IPR005135">
    <property type="entry name" value="Endo/exonuclease/phosphatase"/>
</dbReference>
<keyword evidence="3" id="KW-0255">Endonuclease</keyword>
<dbReference type="Gene3D" id="3.60.10.10">
    <property type="entry name" value="Endonuclease/exonuclease/phosphatase"/>
    <property type="match status" value="1"/>
</dbReference>
<accession>A0A369M841</accession>
<dbReference type="Proteomes" id="UP000253970">
    <property type="component" value="Unassembled WGS sequence"/>
</dbReference>
<keyword evidence="1" id="KW-0812">Transmembrane</keyword>
<dbReference type="Pfam" id="PF03372">
    <property type="entry name" value="Exo_endo_phos"/>
    <property type="match status" value="1"/>
</dbReference>
<keyword evidence="1" id="KW-0472">Membrane</keyword>
<sequence>MTIRMIDWYLQISESKAGAIMNPAPAHSKTTSTQRPRRSPVRIAISTLLWAVTACVVVIMAARFAPSALSNGRLIPEAAAFIPWLALLSVLVLIIAALTRRKVLSAVTVLCLVCQIVWHVGFFLPAPRIAEEAVEAVPEQTTPRDTVMRVMTLNTKNGNADAEQIVSIVRDQHVEVLAMQEVSGSLIERLSAAGLDELLPSRVIGLAGAGDNGGVNVIYTLAPMRNASESILPLTGSAVPACTITAGSHEVRLVSAHPTSPKTGTLGFWNESLTNLGTLRRYSDEYLIMGDFNSTWDHSRYRKMLGDTLVDASEQAGEGFHMTYPSEPHYAMVPVPPMIEIDHIVYSKNSGMSVGDLETVNVQGSDHFALLGTWVIE</sequence>
<feature type="transmembrane region" description="Helical" evidence="1">
    <location>
        <begin position="78"/>
        <end position="96"/>
    </location>
</feature>
<keyword evidence="1" id="KW-1133">Transmembrane helix</keyword>
<evidence type="ECO:0000256" key="1">
    <source>
        <dbReference type="SAM" id="Phobius"/>
    </source>
</evidence>
<dbReference type="GO" id="GO:0004519">
    <property type="term" value="F:endonuclease activity"/>
    <property type="evidence" value="ECO:0007669"/>
    <property type="project" value="UniProtKB-KW"/>
</dbReference>
<feature type="domain" description="Endonuclease/exonuclease/phosphatase" evidence="2">
    <location>
        <begin position="151"/>
        <end position="367"/>
    </location>
</feature>
<dbReference type="InterPro" id="IPR036691">
    <property type="entry name" value="Endo/exonu/phosph_ase_sf"/>
</dbReference>
<proteinExistence type="predicted"/>
<dbReference type="SUPFAM" id="SSF56219">
    <property type="entry name" value="DNase I-like"/>
    <property type="match status" value="1"/>
</dbReference>
<keyword evidence="3" id="KW-0540">Nuclease</keyword>
<comment type="caution">
    <text evidence="3">The sequence shown here is derived from an EMBL/GenBank/DDBJ whole genome shotgun (WGS) entry which is preliminary data.</text>
</comment>
<organism evidence="3 4">
    <name type="scientific">Eggerthella lenta</name>
    <name type="common">Eubacterium lentum</name>
    <dbReference type="NCBI Taxonomy" id="84112"/>
    <lineage>
        <taxon>Bacteria</taxon>
        <taxon>Bacillati</taxon>
        <taxon>Actinomycetota</taxon>
        <taxon>Coriobacteriia</taxon>
        <taxon>Eggerthellales</taxon>
        <taxon>Eggerthellaceae</taxon>
        <taxon>Eggerthella</taxon>
    </lineage>
</organism>
<dbReference type="AlphaFoldDB" id="A0A369M841"/>
<evidence type="ECO:0000313" key="4">
    <source>
        <dbReference type="Proteomes" id="UP000253970"/>
    </source>
</evidence>
<name>A0A369M841_EGGLN</name>